<name>A0AA38HAT4_9TREE</name>
<dbReference type="InterPro" id="IPR045339">
    <property type="entry name" value="DUF6534"/>
</dbReference>
<accession>A0AA38HAT4</accession>
<dbReference type="RefSeq" id="XP_052946442.1">
    <property type="nucleotide sequence ID" value="XM_053093382.1"/>
</dbReference>
<evidence type="ECO:0000256" key="2">
    <source>
        <dbReference type="SAM" id="Phobius"/>
    </source>
</evidence>
<sequence>MFHHVLAILAKREDPPMSPITDEATAAAAFASQQRYVLGCMFAPLIFDILLLGVFLMQVYTYFTYQKNDRKITKAVVLTVLFINLCFSAYHTCKLSATKRLAWAPFIDSLNSFVVQTFMSYRAYRLLNRAIWIPIAVTILCLTSVGATLSVLIIFSGLNSLIDAYRVKIPELLWLTSVMCADLIITISIIYGLSRSKTGWAHTDKTIGRLVRMTIEGQVPPFLIALIFMIEFIHAPDNLLGATLQNLQCKFYAVGMMYSINARVSFQQQLTDQRTGGAGQVFAMNSRHNPTAIQVAVETETYVQGPYSNAGYPDRKDEGDSLSDINDQKVVGYSSQAQLTA</sequence>
<evidence type="ECO:0000313" key="4">
    <source>
        <dbReference type="EMBL" id="KAI9636665.1"/>
    </source>
</evidence>
<dbReference type="GeneID" id="77732587"/>
<feature type="transmembrane region" description="Helical" evidence="2">
    <location>
        <begin position="174"/>
        <end position="193"/>
    </location>
</feature>
<keyword evidence="2" id="KW-1133">Transmembrane helix</keyword>
<gene>
    <name evidence="4" type="ORF">MKK02DRAFT_45371</name>
</gene>
<keyword evidence="2" id="KW-0472">Membrane</keyword>
<dbReference type="EMBL" id="JAKWFO010000005">
    <property type="protein sequence ID" value="KAI9636665.1"/>
    <property type="molecule type" value="Genomic_DNA"/>
</dbReference>
<dbReference type="AlphaFoldDB" id="A0AA38HAT4"/>
<evidence type="ECO:0000256" key="1">
    <source>
        <dbReference type="SAM" id="MobiDB-lite"/>
    </source>
</evidence>
<keyword evidence="2" id="KW-0812">Transmembrane</keyword>
<feature type="region of interest" description="Disordered" evidence="1">
    <location>
        <begin position="305"/>
        <end position="327"/>
    </location>
</feature>
<proteinExistence type="predicted"/>
<dbReference type="PANTHER" id="PTHR40465:SF1">
    <property type="entry name" value="DUF6534 DOMAIN-CONTAINING PROTEIN"/>
    <property type="match status" value="1"/>
</dbReference>
<comment type="caution">
    <text evidence="4">The sequence shown here is derived from an EMBL/GenBank/DDBJ whole genome shotgun (WGS) entry which is preliminary data.</text>
</comment>
<dbReference type="Proteomes" id="UP001164286">
    <property type="component" value="Unassembled WGS sequence"/>
</dbReference>
<feature type="transmembrane region" description="Helical" evidence="2">
    <location>
        <begin position="72"/>
        <end position="90"/>
    </location>
</feature>
<feature type="transmembrane region" description="Helical" evidence="2">
    <location>
        <begin position="102"/>
        <end position="119"/>
    </location>
</feature>
<reference evidence="4" key="1">
    <citation type="journal article" date="2022" name="G3 (Bethesda)">
        <title>High quality genome of the basidiomycete yeast Dioszegia hungarica PDD-24b-2 isolated from cloud water.</title>
        <authorList>
            <person name="Jarrige D."/>
            <person name="Haridas S."/>
            <person name="Bleykasten-Grosshans C."/>
            <person name="Joly M."/>
            <person name="Nadalig T."/>
            <person name="Sancelme M."/>
            <person name="Vuilleumier S."/>
            <person name="Grigoriev I.V."/>
            <person name="Amato P."/>
            <person name="Bringel F."/>
        </authorList>
    </citation>
    <scope>NUCLEOTIDE SEQUENCE</scope>
    <source>
        <strain evidence="4">PDD-24b-2</strain>
    </source>
</reference>
<feature type="domain" description="DUF6534" evidence="3">
    <location>
        <begin position="179"/>
        <end position="264"/>
    </location>
</feature>
<evidence type="ECO:0000313" key="5">
    <source>
        <dbReference type="Proteomes" id="UP001164286"/>
    </source>
</evidence>
<keyword evidence="5" id="KW-1185">Reference proteome</keyword>
<feature type="transmembrane region" description="Helical" evidence="2">
    <location>
        <begin position="36"/>
        <end position="60"/>
    </location>
</feature>
<evidence type="ECO:0000259" key="3">
    <source>
        <dbReference type="Pfam" id="PF20152"/>
    </source>
</evidence>
<organism evidence="4 5">
    <name type="scientific">Dioszegia hungarica</name>
    <dbReference type="NCBI Taxonomy" id="4972"/>
    <lineage>
        <taxon>Eukaryota</taxon>
        <taxon>Fungi</taxon>
        <taxon>Dikarya</taxon>
        <taxon>Basidiomycota</taxon>
        <taxon>Agaricomycotina</taxon>
        <taxon>Tremellomycetes</taxon>
        <taxon>Tremellales</taxon>
        <taxon>Bulleribasidiaceae</taxon>
        <taxon>Dioszegia</taxon>
    </lineage>
</organism>
<dbReference type="Pfam" id="PF20152">
    <property type="entry name" value="DUF6534"/>
    <property type="match status" value="1"/>
</dbReference>
<feature type="transmembrane region" description="Helical" evidence="2">
    <location>
        <begin position="131"/>
        <end position="154"/>
    </location>
</feature>
<dbReference type="PANTHER" id="PTHR40465">
    <property type="entry name" value="CHROMOSOME 1, WHOLE GENOME SHOTGUN SEQUENCE"/>
    <property type="match status" value="1"/>
</dbReference>
<protein>
    <recommendedName>
        <fullName evidence="3">DUF6534 domain-containing protein</fullName>
    </recommendedName>
</protein>